<protein>
    <recommendedName>
        <fullName evidence="10">C2H2-type domain-containing protein</fullName>
    </recommendedName>
</protein>
<feature type="domain" description="C2H2-type" evidence="10">
    <location>
        <begin position="123"/>
        <end position="155"/>
    </location>
</feature>
<feature type="domain" description="C2H2-type" evidence="10">
    <location>
        <begin position="90"/>
        <end position="120"/>
    </location>
</feature>
<dbReference type="Proteomes" id="UP000054549">
    <property type="component" value="Unassembled WGS sequence"/>
</dbReference>
<dbReference type="InterPro" id="IPR036236">
    <property type="entry name" value="Znf_C2H2_sf"/>
</dbReference>
<feature type="compositionally biased region" description="Basic and acidic residues" evidence="9">
    <location>
        <begin position="35"/>
        <end position="46"/>
    </location>
</feature>
<feature type="compositionally biased region" description="Polar residues" evidence="9">
    <location>
        <begin position="208"/>
        <end position="219"/>
    </location>
</feature>
<dbReference type="InParanoid" id="A0A0C2SKF6"/>
<dbReference type="FunFam" id="3.30.160.60:FF:000201">
    <property type="entry name" value="C2H2 finger domain protein (Gli3)"/>
    <property type="match status" value="1"/>
</dbReference>
<keyword evidence="12" id="KW-1185">Reference proteome</keyword>
<evidence type="ECO:0000313" key="11">
    <source>
        <dbReference type="EMBL" id="KIL63700.1"/>
    </source>
</evidence>
<evidence type="ECO:0000256" key="7">
    <source>
        <dbReference type="PROSITE-ProRule" id="PRU00042"/>
    </source>
</evidence>
<evidence type="ECO:0000256" key="5">
    <source>
        <dbReference type="ARBA" id="ARBA00022833"/>
    </source>
</evidence>
<dbReference type="PROSITE" id="PS00028">
    <property type="entry name" value="ZINC_FINGER_C2H2_1"/>
    <property type="match status" value="2"/>
</dbReference>
<feature type="region of interest" description="Disordered" evidence="9">
    <location>
        <begin position="174"/>
        <end position="261"/>
    </location>
</feature>
<dbReference type="InterPro" id="IPR013087">
    <property type="entry name" value="Znf_C2H2_type"/>
</dbReference>
<keyword evidence="3" id="KW-0677">Repeat</keyword>
<organism evidence="11 12">
    <name type="scientific">Amanita muscaria (strain Koide BX008)</name>
    <dbReference type="NCBI Taxonomy" id="946122"/>
    <lineage>
        <taxon>Eukaryota</taxon>
        <taxon>Fungi</taxon>
        <taxon>Dikarya</taxon>
        <taxon>Basidiomycota</taxon>
        <taxon>Agaricomycotina</taxon>
        <taxon>Agaricomycetes</taxon>
        <taxon>Agaricomycetidae</taxon>
        <taxon>Agaricales</taxon>
        <taxon>Pluteineae</taxon>
        <taxon>Amanitaceae</taxon>
        <taxon>Amanita</taxon>
    </lineage>
</organism>
<feature type="region of interest" description="Disordered" evidence="9">
    <location>
        <begin position="1"/>
        <end position="83"/>
    </location>
</feature>
<evidence type="ECO:0000256" key="4">
    <source>
        <dbReference type="ARBA" id="ARBA00022771"/>
    </source>
</evidence>
<evidence type="ECO:0000256" key="2">
    <source>
        <dbReference type="ARBA" id="ARBA00022723"/>
    </source>
</evidence>
<evidence type="ECO:0000256" key="8">
    <source>
        <dbReference type="SAM" id="Coils"/>
    </source>
</evidence>
<dbReference type="OrthoDB" id="3437960at2759"/>
<comment type="subcellular location">
    <subcellularLocation>
        <location evidence="1">Nucleus</location>
    </subcellularLocation>
</comment>
<keyword evidence="4 7" id="KW-0863">Zinc-finger</keyword>
<evidence type="ECO:0000259" key="10">
    <source>
        <dbReference type="PROSITE" id="PS50157"/>
    </source>
</evidence>
<feature type="compositionally biased region" description="Polar residues" evidence="9">
    <location>
        <begin position="358"/>
        <end position="367"/>
    </location>
</feature>
<dbReference type="GO" id="GO:0000978">
    <property type="term" value="F:RNA polymerase II cis-regulatory region sequence-specific DNA binding"/>
    <property type="evidence" value="ECO:0007669"/>
    <property type="project" value="TreeGrafter"/>
</dbReference>
<dbReference type="PROSITE" id="PS50157">
    <property type="entry name" value="ZINC_FINGER_C2H2_2"/>
    <property type="match status" value="3"/>
</dbReference>
<dbReference type="PANTHER" id="PTHR45718">
    <property type="entry name" value="TRANSCRIPTIONAL ACTIVATOR CUBITUS INTERRUPTUS"/>
    <property type="match status" value="1"/>
</dbReference>
<feature type="compositionally biased region" description="Low complexity" evidence="9">
    <location>
        <begin position="20"/>
        <end position="33"/>
    </location>
</feature>
<dbReference type="SMART" id="SM00355">
    <property type="entry name" value="ZnF_C2H2"/>
    <property type="match status" value="3"/>
</dbReference>
<keyword evidence="8" id="KW-0175">Coiled coil</keyword>
<dbReference type="EMBL" id="KN818256">
    <property type="protein sequence ID" value="KIL63700.1"/>
    <property type="molecule type" value="Genomic_DNA"/>
</dbReference>
<dbReference type="Gene3D" id="3.30.160.60">
    <property type="entry name" value="Classic Zinc Finger"/>
    <property type="match status" value="3"/>
</dbReference>
<feature type="region of interest" description="Disordered" evidence="9">
    <location>
        <begin position="342"/>
        <end position="367"/>
    </location>
</feature>
<gene>
    <name evidence="11" type="ORF">M378DRAFT_11969</name>
</gene>
<evidence type="ECO:0000256" key="3">
    <source>
        <dbReference type="ARBA" id="ARBA00022737"/>
    </source>
</evidence>
<feature type="coiled-coil region" evidence="8">
    <location>
        <begin position="299"/>
        <end position="329"/>
    </location>
</feature>
<dbReference type="GO" id="GO:0000981">
    <property type="term" value="F:DNA-binding transcription factor activity, RNA polymerase II-specific"/>
    <property type="evidence" value="ECO:0007669"/>
    <property type="project" value="TreeGrafter"/>
</dbReference>
<keyword evidence="5" id="KW-0862">Zinc</keyword>
<dbReference type="GO" id="GO:0008270">
    <property type="term" value="F:zinc ion binding"/>
    <property type="evidence" value="ECO:0007669"/>
    <property type="project" value="UniProtKB-KW"/>
</dbReference>
<dbReference type="AlphaFoldDB" id="A0A0C2SKF6"/>
<dbReference type="InterPro" id="IPR043359">
    <property type="entry name" value="GLI-like"/>
</dbReference>
<dbReference type="Pfam" id="PF00096">
    <property type="entry name" value="zf-C2H2"/>
    <property type="match status" value="1"/>
</dbReference>
<dbReference type="InterPro" id="IPR056436">
    <property type="entry name" value="Znf-C2H2_ZIC1-5/GLI1-3-like"/>
</dbReference>
<accession>A0A0C2SKF6</accession>
<evidence type="ECO:0000256" key="6">
    <source>
        <dbReference type="ARBA" id="ARBA00023242"/>
    </source>
</evidence>
<dbReference type="FunCoup" id="A0A0C2SKF6">
    <property type="interactions" value="176"/>
</dbReference>
<evidence type="ECO:0000256" key="1">
    <source>
        <dbReference type="ARBA" id="ARBA00004123"/>
    </source>
</evidence>
<sequence>MNRIKQNTVDSPISPPSPPLSDSSADVSISSASERVPKQEVIDHNQSHVVETAPRGPCPTLSRPASPSTPSSDEGPRQEQMEVPPYDDTATCIWDDCGMVFTHLPTLIEHIHSVHIGSQKPSYTCEWSTCPRRGLPQTSRFALVSHIRSHTGEKPYICHLPECDKSFTRSDALAKHMRQQHHIEPPAPGRGGSRKRKRNDDAVPAPNEVTNSASASGFNTFKVEPDAGMDDFPHGFTNGRASRPGSPRPGGGDEIDGNPSEELPAYLAQHYMPETGLVMGRTPAMAMYLLMKAKHRYALREHESLLEELKVANAELKREQEQKEQMLDRFLVSAFGSQAKELVEPPHPPRGIDLTASPEPSTPYQQLPTALLSNPYLLSMVTTDERRST</sequence>
<dbReference type="Pfam" id="PF23561">
    <property type="entry name" value="zf-C2H2_15"/>
    <property type="match status" value="1"/>
</dbReference>
<dbReference type="PANTHER" id="PTHR45718:SF4">
    <property type="entry name" value="TRANSCRIPTIONAL ACTIVATOR CUBITUS INTERRUPTUS"/>
    <property type="match status" value="1"/>
</dbReference>
<dbReference type="FunFam" id="3.30.160.60:FF:000031">
    <property type="entry name" value="GLI family zinc finger 3"/>
    <property type="match status" value="1"/>
</dbReference>
<feature type="domain" description="C2H2-type" evidence="10">
    <location>
        <begin position="156"/>
        <end position="186"/>
    </location>
</feature>
<dbReference type="GO" id="GO:0005634">
    <property type="term" value="C:nucleus"/>
    <property type="evidence" value="ECO:0007669"/>
    <property type="project" value="UniProtKB-SubCell"/>
</dbReference>
<keyword evidence="6" id="KW-0539">Nucleus</keyword>
<dbReference type="SUPFAM" id="SSF57667">
    <property type="entry name" value="beta-beta-alpha zinc fingers"/>
    <property type="match status" value="2"/>
</dbReference>
<evidence type="ECO:0000313" key="12">
    <source>
        <dbReference type="Proteomes" id="UP000054549"/>
    </source>
</evidence>
<reference evidence="11 12" key="1">
    <citation type="submission" date="2014-04" db="EMBL/GenBank/DDBJ databases">
        <title>Evolutionary Origins and Diversification of the Mycorrhizal Mutualists.</title>
        <authorList>
            <consortium name="DOE Joint Genome Institute"/>
            <consortium name="Mycorrhizal Genomics Consortium"/>
            <person name="Kohler A."/>
            <person name="Kuo A."/>
            <person name="Nagy L.G."/>
            <person name="Floudas D."/>
            <person name="Copeland A."/>
            <person name="Barry K.W."/>
            <person name="Cichocki N."/>
            <person name="Veneault-Fourrey C."/>
            <person name="LaButti K."/>
            <person name="Lindquist E.A."/>
            <person name="Lipzen A."/>
            <person name="Lundell T."/>
            <person name="Morin E."/>
            <person name="Murat C."/>
            <person name="Riley R."/>
            <person name="Ohm R."/>
            <person name="Sun H."/>
            <person name="Tunlid A."/>
            <person name="Henrissat B."/>
            <person name="Grigoriev I.V."/>
            <person name="Hibbett D.S."/>
            <person name="Martin F."/>
        </authorList>
    </citation>
    <scope>NUCLEOTIDE SEQUENCE [LARGE SCALE GENOMIC DNA]</scope>
    <source>
        <strain evidence="11 12">Koide BX008</strain>
    </source>
</reference>
<keyword evidence="2" id="KW-0479">Metal-binding</keyword>
<proteinExistence type="predicted"/>
<name>A0A0C2SKF6_AMAMK</name>
<dbReference type="HOGENOM" id="CLU_046889_0_1_1"/>
<feature type="compositionally biased region" description="Polar residues" evidence="9">
    <location>
        <begin position="63"/>
        <end position="72"/>
    </location>
</feature>
<evidence type="ECO:0000256" key="9">
    <source>
        <dbReference type="SAM" id="MobiDB-lite"/>
    </source>
</evidence>
<dbReference type="STRING" id="946122.A0A0C2SKF6"/>